<accession>A0A9W9BTX0</accession>
<evidence type="ECO:0000313" key="1">
    <source>
        <dbReference type="EMBL" id="KAJ4329480.1"/>
    </source>
</evidence>
<comment type="caution">
    <text evidence="1">The sequence shown here is derived from an EMBL/GenBank/DDBJ whole genome shotgun (WGS) entry which is preliminary data.</text>
</comment>
<dbReference type="OrthoDB" id="10042665at2759"/>
<protein>
    <submittedName>
        <fullName evidence="1">Uncharacterized protein</fullName>
    </submittedName>
</protein>
<organism evidence="1 2">
    <name type="scientific">Fusarium piperis</name>
    <dbReference type="NCBI Taxonomy" id="1435070"/>
    <lineage>
        <taxon>Eukaryota</taxon>
        <taxon>Fungi</taxon>
        <taxon>Dikarya</taxon>
        <taxon>Ascomycota</taxon>
        <taxon>Pezizomycotina</taxon>
        <taxon>Sordariomycetes</taxon>
        <taxon>Hypocreomycetidae</taxon>
        <taxon>Hypocreales</taxon>
        <taxon>Nectriaceae</taxon>
        <taxon>Fusarium</taxon>
        <taxon>Fusarium solani species complex</taxon>
    </lineage>
</organism>
<reference evidence="1" key="1">
    <citation type="submission" date="2022-10" db="EMBL/GenBank/DDBJ databases">
        <title>Tapping the CABI collections for fungal endophytes: first genome assemblies for Collariella, Neodidymelliopsis, Ascochyta clinopodiicola, Didymella pomorum, Didymosphaeria variabile, Neocosmospora piperis and Neocucurbitaria cava.</title>
        <authorList>
            <person name="Hill R."/>
        </authorList>
    </citation>
    <scope>NUCLEOTIDE SEQUENCE</scope>
    <source>
        <strain evidence="1">IMI 366586</strain>
    </source>
</reference>
<evidence type="ECO:0000313" key="2">
    <source>
        <dbReference type="Proteomes" id="UP001140502"/>
    </source>
</evidence>
<dbReference type="AlphaFoldDB" id="A0A9W9BTX0"/>
<keyword evidence="2" id="KW-1185">Reference proteome</keyword>
<dbReference type="EMBL" id="JAPEUR010000001">
    <property type="protein sequence ID" value="KAJ4329480.1"/>
    <property type="molecule type" value="Genomic_DNA"/>
</dbReference>
<proteinExistence type="predicted"/>
<dbReference type="Proteomes" id="UP001140502">
    <property type="component" value="Unassembled WGS sequence"/>
</dbReference>
<name>A0A9W9BTX0_9HYPO</name>
<gene>
    <name evidence="1" type="ORF">N0V84_000115</name>
</gene>
<sequence length="190" mass="21581">MSFIVNKRYDYTQQELAMKAAVGVGEALGKPKAFAQEVVLISTEMVKAMKAFFAQTPSFTDVPRLAEKGALGPPYTWWYHRRKSHNIQSLPDRQARLVLALVDWIESAYASLFEKVDDQLRRDRVSCLSMPFFLRPGDILVSGENSVPRGYVVSRFYGILGVDHSNILEHSLGLRKTSKWLSKPNTQMKK</sequence>